<evidence type="ECO:0000313" key="19">
    <source>
        <dbReference type="Proteomes" id="UP000663854"/>
    </source>
</evidence>
<evidence type="ECO:0000256" key="7">
    <source>
        <dbReference type="ARBA" id="ARBA00024025"/>
    </source>
</evidence>
<dbReference type="EC" id="2.3.1.256" evidence="13"/>
<comment type="subcellular location">
    <subcellularLocation>
        <location evidence="2">Cytoplasm</location>
    </subcellularLocation>
    <subcellularLocation>
        <location evidence="1">Nucleus</location>
    </subcellularLocation>
</comment>
<evidence type="ECO:0000256" key="6">
    <source>
        <dbReference type="ARBA" id="ARBA00023315"/>
    </source>
</evidence>
<evidence type="ECO:0000259" key="16">
    <source>
        <dbReference type="PROSITE" id="PS51186"/>
    </source>
</evidence>
<comment type="caution">
    <text evidence="17">The sequence shown here is derived from an EMBL/GenBank/DDBJ whole genome shotgun (WGS) entry which is preliminary data.</text>
</comment>
<evidence type="ECO:0000256" key="1">
    <source>
        <dbReference type="ARBA" id="ARBA00004123"/>
    </source>
</evidence>
<reference evidence="17" key="1">
    <citation type="submission" date="2021-02" db="EMBL/GenBank/DDBJ databases">
        <authorList>
            <person name="Nowell W R."/>
        </authorList>
    </citation>
    <scope>NUCLEOTIDE SEQUENCE</scope>
</reference>
<keyword evidence="6" id="KW-0012">Acyltransferase</keyword>
<organism evidence="17 19">
    <name type="scientific">Rotaria sordida</name>
    <dbReference type="NCBI Taxonomy" id="392033"/>
    <lineage>
        <taxon>Eukaryota</taxon>
        <taxon>Metazoa</taxon>
        <taxon>Spiralia</taxon>
        <taxon>Gnathifera</taxon>
        <taxon>Rotifera</taxon>
        <taxon>Eurotatoria</taxon>
        <taxon>Bdelloidea</taxon>
        <taxon>Philodinida</taxon>
        <taxon>Philodinidae</taxon>
        <taxon>Rotaria</taxon>
    </lineage>
</organism>
<dbReference type="Proteomes" id="UP000663870">
    <property type="component" value="Unassembled WGS sequence"/>
</dbReference>
<dbReference type="InterPro" id="IPR016181">
    <property type="entry name" value="Acyl_CoA_acyltransferase"/>
</dbReference>
<evidence type="ECO:0000313" key="20">
    <source>
        <dbReference type="Proteomes" id="UP000663870"/>
    </source>
</evidence>
<comment type="similarity">
    <text evidence="7">Belongs to the acetyltransferase family. MAK3 subfamily.</text>
</comment>
<protein>
    <recommendedName>
        <fullName evidence="13">N-terminal methionine N(alpha)-acetyltransferase NatC</fullName>
        <ecNumber evidence="13">2.3.1.256</ecNumber>
    </recommendedName>
    <alternativeName>
        <fullName evidence="14">N-acetyltransferase MAK3 homolog</fullName>
    </alternativeName>
    <alternativeName>
        <fullName evidence="15">NatC catalytic subunit</fullName>
    </alternativeName>
</protein>
<dbReference type="InterPro" id="IPR000182">
    <property type="entry name" value="GNAT_dom"/>
</dbReference>
<evidence type="ECO:0000256" key="9">
    <source>
        <dbReference type="ARBA" id="ARBA00051225"/>
    </source>
</evidence>
<proteinExistence type="inferred from homology"/>
<dbReference type="InterPro" id="IPR044542">
    <property type="entry name" value="NAA30-like"/>
</dbReference>
<keyword evidence="3" id="KW-0963">Cytoplasm</keyword>
<comment type="catalytic activity">
    <reaction evidence="9">
        <text>N-terminal L-methionyl-L-leucyl-[protein] + acetyl-CoA = N-terminal N(alpha)-acetyl-L-methionyl-L-leucyl-[protein] + CoA + H(+)</text>
        <dbReference type="Rhea" id="RHEA:50520"/>
        <dbReference type="Rhea" id="RHEA-COMP:12711"/>
        <dbReference type="Rhea" id="RHEA-COMP:12712"/>
        <dbReference type="ChEBI" id="CHEBI:15378"/>
        <dbReference type="ChEBI" id="CHEBI:57287"/>
        <dbReference type="ChEBI" id="CHEBI:57288"/>
        <dbReference type="ChEBI" id="CHEBI:133377"/>
        <dbReference type="ChEBI" id="CHEBI:133378"/>
        <dbReference type="EC" id="2.3.1.256"/>
    </reaction>
</comment>
<evidence type="ECO:0000256" key="8">
    <source>
        <dbReference type="ARBA" id="ARBA00050754"/>
    </source>
</evidence>
<comment type="catalytic activity">
    <reaction evidence="11">
        <text>N-terminal L-methionyl-L-phenylalanyl-[protein] + acetyl-CoA = N-terminal N(alpha)-acetyl-L-methionyl-L-phenylalanyl-[protein] + CoA + H(+)</text>
        <dbReference type="Rhea" id="RHEA:50528"/>
        <dbReference type="Rhea" id="RHEA-COMP:12715"/>
        <dbReference type="Rhea" id="RHEA-COMP:12716"/>
        <dbReference type="ChEBI" id="CHEBI:15378"/>
        <dbReference type="ChEBI" id="CHEBI:57287"/>
        <dbReference type="ChEBI" id="CHEBI:57288"/>
        <dbReference type="ChEBI" id="CHEBI:133382"/>
        <dbReference type="ChEBI" id="CHEBI:133383"/>
        <dbReference type="EC" id="2.3.1.256"/>
    </reaction>
</comment>
<evidence type="ECO:0000313" key="17">
    <source>
        <dbReference type="EMBL" id="CAF0770211.1"/>
    </source>
</evidence>
<feature type="domain" description="N-acetyltransferase" evidence="16">
    <location>
        <begin position="72"/>
        <end position="223"/>
    </location>
</feature>
<keyword evidence="4" id="KW-0808">Transferase</keyword>
<evidence type="ECO:0000256" key="15">
    <source>
        <dbReference type="ARBA" id="ARBA00078622"/>
    </source>
</evidence>
<dbReference type="Proteomes" id="UP000663854">
    <property type="component" value="Unassembled WGS sequence"/>
</dbReference>
<dbReference type="PANTHER" id="PTHR45896:SF1">
    <property type="entry name" value="N-ALPHA-ACETYLTRANSFERASE 30"/>
    <property type="match status" value="1"/>
</dbReference>
<dbReference type="PROSITE" id="PS51186">
    <property type="entry name" value="GNAT"/>
    <property type="match status" value="1"/>
</dbReference>
<evidence type="ECO:0000256" key="3">
    <source>
        <dbReference type="ARBA" id="ARBA00022490"/>
    </source>
</evidence>
<evidence type="ECO:0000256" key="2">
    <source>
        <dbReference type="ARBA" id="ARBA00004496"/>
    </source>
</evidence>
<evidence type="ECO:0000256" key="14">
    <source>
        <dbReference type="ARBA" id="ARBA00076746"/>
    </source>
</evidence>
<dbReference type="AlphaFoldDB" id="A0A813QNT0"/>
<keyword evidence="5" id="KW-0539">Nucleus</keyword>
<dbReference type="PANTHER" id="PTHR45896">
    <property type="entry name" value="N-ALPHA-ACETYLTRANSFERASE 30"/>
    <property type="match status" value="1"/>
</dbReference>
<evidence type="ECO:0000256" key="4">
    <source>
        <dbReference type="ARBA" id="ARBA00022679"/>
    </source>
</evidence>
<evidence type="ECO:0000313" key="18">
    <source>
        <dbReference type="EMBL" id="CAF0806511.1"/>
    </source>
</evidence>
<evidence type="ECO:0000256" key="13">
    <source>
        <dbReference type="ARBA" id="ARBA00066994"/>
    </source>
</evidence>
<dbReference type="EMBL" id="CAJNOH010000022">
    <property type="protein sequence ID" value="CAF0770211.1"/>
    <property type="molecule type" value="Genomic_DNA"/>
</dbReference>
<evidence type="ECO:0000256" key="12">
    <source>
        <dbReference type="ARBA" id="ARBA00052477"/>
    </source>
</evidence>
<dbReference type="GO" id="GO:0120518">
    <property type="term" value="F:protein N-terminal-methionine acetyltransferase activity"/>
    <property type="evidence" value="ECO:0007669"/>
    <property type="project" value="UniProtKB-EC"/>
</dbReference>
<gene>
    <name evidence="18" type="ORF">JXQ802_LOCUS4507</name>
    <name evidence="17" type="ORF">PYM288_LOCUS3068</name>
</gene>
<comment type="catalytic activity">
    <reaction evidence="12">
        <text>N-terminal L-methionyl-L-tryptophyl-[protein] + acetyl-CoA = N-terminal N(alpha)-acetyl-L-methionyl-L-tryptophyl-[protein] + CoA + H(+)</text>
        <dbReference type="Rhea" id="RHEA:50560"/>
        <dbReference type="Rhea" id="RHEA-COMP:12724"/>
        <dbReference type="Rhea" id="RHEA-COMP:12725"/>
        <dbReference type="ChEBI" id="CHEBI:15378"/>
        <dbReference type="ChEBI" id="CHEBI:57287"/>
        <dbReference type="ChEBI" id="CHEBI:57288"/>
        <dbReference type="ChEBI" id="CHEBI:133386"/>
        <dbReference type="ChEBI" id="CHEBI:133387"/>
        <dbReference type="EC" id="2.3.1.256"/>
    </reaction>
</comment>
<dbReference type="Pfam" id="PF00583">
    <property type="entry name" value="Acetyltransf_1"/>
    <property type="match status" value="1"/>
</dbReference>
<sequence length="223" mass="26206">MESITTINVADHQIEQSNNTSIINHIDEQSNKDIYPYDDNHETESSIKSINDDELITRLDNLLLDNELDSNIYFHSYQSEKQMSSIMSLISSTLSEPYSIYTYRYFIHNWPDLCFLCSNHQTNDLIGAIVSKLDLHKNTLRRGYIAMLAIKKDYRRKKIASTLVLMNIREMIKRGCDEIVLEAEVTNHAALNFYENLGFLREKRLYRYYLNGVDAYRLKLWLT</sequence>
<dbReference type="CDD" id="cd04301">
    <property type="entry name" value="NAT_SF"/>
    <property type="match status" value="1"/>
</dbReference>
<dbReference type="FunFam" id="3.40.630.30:FF:000010">
    <property type="entry name" value="Putative N-alpha-acetyltransferase 30"/>
    <property type="match status" value="1"/>
</dbReference>
<name>A0A813QNT0_9BILA</name>
<keyword evidence="20" id="KW-1185">Reference proteome</keyword>
<comment type="catalytic activity">
    <reaction evidence="10">
        <text>N-terminal L-methionyl-L-tyrosyl-[protein] + acetyl-CoA = N-terminal N(alpha)-acetyl-L-methionyl-L-tyrosyl-[protein] + CoA + H(+)</text>
        <dbReference type="Rhea" id="RHEA:50532"/>
        <dbReference type="Rhea" id="RHEA-COMP:12717"/>
        <dbReference type="Rhea" id="RHEA-COMP:12718"/>
        <dbReference type="ChEBI" id="CHEBI:15378"/>
        <dbReference type="ChEBI" id="CHEBI:57287"/>
        <dbReference type="ChEBI" id="CHEBI:57288"/>
        <dbReference type="ChEBI" id="CHEBI:133384"/>
        <dbReference type="ChEBI" id="CHEBI:133385"/>
        <dbReference type="EC" id="2.3.1.256"/>
    </reaction>
</comment>
<evidence type="ECO:0000256" key="10">
    <source>
        <dbReference type="ARBA" id="ARBA00052207"/>
    </source>
</evidence>
<dbReference type="EMBL" id="CAJNOL010000064">
    <property type="protein sequence ID" value="CAF0806511.1"/>
    <property type="molecule type" value="Genomic_DNA"/>
</dbReference>
<dbReference type="Gene3D" id="3.40.630.30">
    <property type="match status" value="1"/>
</dbReference>
<accession>A0A813QNT0</accession>
<dbReference type="GO" id="GO:0005634">
    <property type="term" value="C:nucleus"/>
    <property type="evidence" value="ECO:0007669"/>
    <property type="project" value="UniProtKB-SubCell"/>
</dbReference>
<comment type="catalytic activity">
    <reaction evidence="8">
        <text>N-terminal L-methionyl-L-isoleucyl-[protein] + acetyl-CoA = N-terminal N(alpha)-acetyl-L-methionyl-L-isoleucyl-[protein] + CoA + H(+)</text>
        <dbReference type="Rhea" id="RHEA:50524"/>
        <dbReference type="Rhea" id="RHEA-COMP:12713"/>
        <dbReference type="Rhea" id="RHEA-COMP:12714"/>
        <dbReference type="ChEBI" id="CHEBI:15378"/>
        <dbReference type="ChEBI" id="CHEBI:57287"/>
        <dbReference type="ChEBI" id="CHEBI:57288"/>
        <dbReference type="ChEBI" id="CHEBI:133379"/>
        <dbReference type="ChEBI" id="CHEBI:133380"/>
        <dbReference type="EC" id="2.3.1.256"/>
    </reaction>
</comment>
<evidence type="ECO:0000256" key="11">
    <source>
        <dbReference type="ARBA" id="ARBA00052362"/>
    </source>
</evidence>
<dbReference type="GO" id="GO:0031417">
    <property type="term" value="C:NatC complex"/>
    <property type="evidence" value="ECO:0007669"/>
    <property type="project" value="UniProtKB-ARBA"/>
</dbReference>
<dbReference type="SUPFAM" id="SSF55729">
    <property type="entry name" value="Acyl-CoA N-acyltransferases (Nat)"/>
    <property type="match status" value="1"/>
</dbReference>
<evidence type="ECO:0000256" key="5">
    <source>
        <dbReference type="ARBA" id="ARBA00023242"/>
    </source>
</evidence>